<name>A0A1H9ARC1_9BACT</name>
<feature type="chain" id="PRO_5011663351" evidence="1">
    <location>
        <begin position="22"/>
        <end position="119"/>
    </location>
</feature>
<dbReference type="RefSeq" id="WP_090165375.1">
    <property type="nucleotide sequence ID" value="NZ_FOFB01000002.1"/>
</dbReference>
<dbReference type="STRING" id="478744.SAMN05444359_102193"/>
<evidence type="ECO:0000313" key="2">
    <source>
        <dbReference type="EMBL" id="SEP79081.1"/>
    </source>
</evidence>
<dbReference type="Proteomes" id="UP000199021">
    <property type="component" value="Unassembled WGS sequence"/>
</dbReference>
<dbReference type="AlphaFoldDB" id="A0A1H9ARC1"/>
<keyword evidence="3" id="KW-1185">Reference proteome</keyword>
<gene>
    <name evidence="2" type="ORF">SAMN05444359_102193</name>
</gene>
<sequence length="119" mass="13531">MKKLIFSVFALFLFAASPVFANSDNPHEPLIVRSQVAEGGLEIVLANLEQQTTTLSLTRLDRKKKVFTDFIRKHNGYSYKLALDKLKNGRYLLAVKKGDVIRQQVILISDQGMMCSDWK</sequence>
<organism evidence="2 3">
    <name type="scientific">Neolewinella agarilytica</name>
    <dbReference type="NCBI Taxonomy" id="478744"/>
    <lineage>
        <taxon>Bacteria</taxon>
        <taxon>Pseudomonadati</taxon>
        <taxon>Bacteroidota</taxon>
        <taxon>Saprospiria</taxon>
        <taxon>Saprospirales</taxon>
        <taxon>Lewinellaceae</taxon>
        <taxon>Neolewinella</taxon>
    </lineage>
</organism>
<accession>A0A1H9ARC1</accession>
<keyword evidence="1" id="KW-0732">Signal</keyword>
<feature type="signal peptide" evidence="1">
    <location>
        <begin position="1"/>
        <end position="21"/>
    </location>
</feature>
<evidence type="ECO:0000313" key="3">
    <source>
        <dbReference type="Proteomes" id="UP000199021"/>
    </source>
</evidence>
<proteinExistence type="predicted"/>
<reference evidence="3" key="1">
    <citation type="submission" date="2016-10" db="EMBL/GenBank/DDBJ databases">
        <authorList>
            <person name="Varghese N."/>
            <person name="Submissions S."/>
        </authorList>
    </citation>
    <scope>NUCLEOTIDE SEQUENCE [LARGE SCALE GENOMIC DNA]</scope>
    <source>
        <strain evidence="3">DSM 24740</strain>
    </source>
</reference>
<dbReference type="InParanoid" id="A0A1H9ARC1"/>
<protein>
    <submittedName>
        <fullName evidence="2">Uncharacterized protein</fullName>
    </submittedName>
</protein>
<dbReference type="EMBL" id="FOFB01000002">
    <property type="protein sequence ID" value="SEP79081.1"/>
    <property type="molecule type" value="Genomic_DNA"/>
</dbReference>
<dbReference type="OrthoDB" id="1495249at2"/>
<evidence type="ECO:0000256" key="1">
    <source>
        <dbReference type="SAM" id="SignalP"/>
    </source>
</evidence>